<evidence type="ECO:0000313" key="1">
    <source>
        <dbReference type="EMBL" id="MXR19296.1"/>
    </source>
</evidence>
<accession>A0A6B0SF98</accession>
<sequence length="104" mass="11349">MVTLGTKLVQMDAVPATLHYADGGQDGPLELQHVQVDDDTVSAVIYVQSGGTRSLARLTGRLDDDELELQISTERADFDSLEAFLDADDIFETARTVTDIQTHV</sequence>
<dbReference type="RefSeq" id="WP_159524887.1">
    <property type="nucleotide sequence ID" value="NZ_WUUU01000003.1"/>
</dbReference>
<name>A0A6B0SF98_9EURY</name>
<proteinExistence type="predicted"/>
<keyword evidence="2" id="KW-1185">Reference proteome</keyword>
<gene>
    <name evidence="1" type="ORF">GRX66_01260</name>
</gene>
<dbReference type="OrthoDB" id="251014at2157"/>
<comment type="caution">
    <text evidence="1">The sequence shown here is derived from an EMBL/GenBank/DDBJ whole genome shotgun (WGS) entry which is preliminary data.</text>
</comment>
<organism evidence="1 2">
    <name type="scientific">Halobacterium bonnevillei</name>
    <dbReference type="NCBI Taxonomy" id="2692200"/>
    <lineage>
        <taxon>Archaea</taxon>
        <taxon>Methanobacteriati</taxon>
        <taxon>Methanobacteriota</taxon>
        <taxon>Stenosarchaea group</taxon>
        <taxon>Halobacteria</taxon>
        <taxon>Halobacteriales</taxon>
        <taxon>Halobacteriaceae</taxon>
        <taxon>Halobacterium</taxon>
    </lineage>
</organism>
<dbReference type="Proteomes" id="UP000471521">
    <property type="component" value="Unassembled WGS sequence"/>
</dbReference>
<dbReference type="EMBL" id="WUUU01000003">
    <property type="protein sequence ID" value="MXR19296.1"/>
    <property type="molecule type" value="Genomic_DNA"/>
</dbReference>
<reference evidence="1 2" key="1">
    <citation type="submission" date="2019-12" db="EMBL/GenBank/DDBJ databases">
        <title>Isolation and characterization of three novel carbon monoxide-oxidizing members of Halobacteria from salione crusts and soils.</title>
        <authorList>
            <person name="Myers M.R."/>
            <person name="King G.M."/>
        </authorList>
    </citation>
    <scope>NUCLEOTIDE SEQUENCE [LARGE SCALE GENOMIC DNA]</scope>
    <source>
        <strain evidence="1 2">PCN9</strain>
    </source>
</reference>
<evidence type="ECO:0000313" key="2">
    <source>
        <dbReference type="Proteomes" id="UP000471521"/>
    </source>
</evidence>
<dbReference type="AlphaFoldDB" id="A0A6B0SF98"/>
<protein>
    <submittedName>
        <fullName evidence="1">Uncharacterized protein</fullName>
    </submittedName>
</protein>